<accession>A0A8J3ZXY6</accession>
<comment type="caution">
    <text evidence="8">The sequence shown here is derived from an EMBL/GenBank/DDBJ whole genome shotgun (WGS) entry which is preliminary data.</text>
</comment>
<comment type="subcellular location">
    <subcellularLocation>
        <location evidence="6">Cell membrane</location>
        <topology evidence="6">Multi-pass membrane protein</topology>
    </subcellularLocation>
    <subcellularLocation>
        <location evidence="1">Membrane</location>
        <topology evidence="1">Multi-pass membrane protein</topology>
    </subcellularLocation>
</comment>
<dbReference type="RefSeq" id="WP_203931528.1">
    <property type="nucleotide sequence ID" value="NZ_BOPH01000088.1"/>
</dbReference>
<feature type="transmembrane region" description="Helical" evidence="6">
    <location>
        <begin position="62"/>
        <end position="80"/>
    </location>
</feature>
<reference evidence="8" key="1">
    <citation type="submission" date="2021-01" db="EMBL/GenBank/DDBJ databases">
        <title>Whole genome shotgun sequence of Virgisporangium ochraceum NBRC 16418.</title>
        <authorList>
            <person name="Komaki H."/>
            <person name="Tamura T."/>
        </authorList>
    </citation>
    <scope>NUCLEOTIDE SEQUENCE</scope>
    <source>
        <strain evidence="8">NBRC 16418</strain>
    </source>
</reference>
<feature type="transmembrane region" description="Helical" evidence="6">
    <location>
        <begin position="21"/>
        <end position="42"/>
    </location>
</feature>
<dbReference type="GO" id="GO:0140359">
    <property type="term" value="F:ABC-type transporter activity"/>
    <property type="evidence" value="ECO:0007669"/>
    <property type="project" value="InterPro"/>
</dbReference>
<name>A0A8J3ZXY6_9ACTN</name>
<keyword evidence="6" id="KW-1003">Cell membrane</keyword>
<protein>
    <recommendedName>
        <fullName evidence="6">Transport permease protein</fullName>
    </recommendedName>
</protein>
<proteinExistence type="inferred from homology"/>
<dbReference type="Proteomes" id="UP000635606">
    <property type="component" value="Unassembled WGS sequence"/>
</dbReference>
<organism evidence="8 9">
    <name type="scientific">Virgisporangium ochraceum</name>
    <dbReference type="NCBI Taxonomy" id="65505"/>
    <lineage>
        <taxon>Bacteria</taxon>
        <taxon>Bacillati</taxon>
        <taxon>Actinomycetota</taxon>
        <taxon>Actinomycetes</taxon>
        <taxon>Micromonosporales</taxon>
        <taxon>Micromonosporaceae</taxon>
        <taxon>Virgisporangium</taxon>
    </lineage>
</organism>
<evidence type="ECO:0000256" key="3">
    <source>
        <dbReference type="ARBA" id="ARBA00022989"/>
    </source>
</evidence>
<evidence type="ECO:0000256" key="5">
    <source>
        <dbReference type="ARBA" id="ARBA00023251"/>
    </source>
</evidence>
<dbReference type="InterPro" id="IPR047817">
    <property type="entry name" value="ABC2_TM_bact-type"/>
</dbReference>
<evidence type="ECO:0000256" key="2">
    <source>
        <dbReference type="ARBA" id="ARBA00022692"/>
    </source>
</evidence>
<dbReference type="InterPro" id="IPR013525">
    <property type="entry name" value="ABC2_TM"/>
</dbReference>
<keyword evidence="6" id="KW-0813">Transport</keyword>
<dbReference type="GO" id="GO:0046677">
    <property type="term" value="P:response to antibiotic"/>
    <property type="evidence" value="ECO:0007669"/>
    <property type="project" value="UniProtKB-KW"/>
</dbReference>
<feature type="transmembrane region" description="Helical" evidence="6">
    <location>
        <begin position="101"/>
        <end position="125"/>
    </location>
</feature>
<comment type="similarity">
    <text evidence="6">Belongs to the ABC-2 integral membrane protein family.</text>
</comment>
<dbReference type="GO" id="GO:0043190">
    <property type="term" value="C:ATP-binding cassette (ABC) transporter complex"/>
    <property type="evidence" value="ECO:0007669"/>
    <property type="project" value="InterPro"/>
</dbReference>
<evidence type="ECO:0000313" key="8">
    <source>
        <dbReference type="EMBL" id="GIJ71686.1"/>
    </source>
</evidence>
<keyword evidence="4 6" id="KW-0472">Membrane</keyword>
<dbReference type="PIRSF" id="PIRSF006648">
    <property type="entry name" value="DrrB"/>
    <property type="match status" value="1"/>
</dbReference>
<dbReference type="EMBL" id="BOPH01000088">
    <property type="protein sequence ID" value="GIJ71686.1"/>
    <property type="molecule type" value="Genomic_DNA"/>
</dbReference>
<keyword evidence="5" id="KW-0046">Antibiotic resistance</keyword>
<dbReference type="PANTHER" id="PTHR43027:SF2">
    <property type="entry name" value="TRANSPORT PERMEASE PROTEIN"/>
    <property type="match status" value="1"/>
</dbReference>
<evidence type="ECO:0000256" key="4">
    <source>
        <dbReference type="ARBA" id="ARBA00023136"/>
    </source>
</evidence>
<gene>
    <name evidence="8" type="ORF">Voc01_066030</name>
</gene>
<dbReference type="PROSITE" id="PS51012">
    <property type="entry name" value="ABC_TM2"/>
    <property type="match status" value="1"/>
</dbReference>
<evidence type="ECO:0000256" key="1">
    <source>
        <dbReference type="ARBA" id="ARBA00004141"/>
    </source>
</evidence>
<dbReference type="Pfam" id="PF01061">
    <property type="entry name" value="ABC2_membrane"/>
    <property type="match status" value="1"/>
</dbReference>
<dbReference type="InterPro" id="IPR052902">
    <property type="entry name" value="ABC-2_transporter"/>
</dbReference>
<evidence type="ECO:0000259" key="7">
    <source>
        <dbReference type="PROSITE" id="PS51012"/>
    </source>
</evidence>
<feature type="transmembrane region" description="Helical" evidence="6">
    <location>
        <begin position="223"/>
        <end position="244"/>
    </location>
</feature>
<dbReference type="AlphaFoldDB" id="A0A8J3ZXY6"/>
<evidence type="ECO:0000313" key="9">
    <source>
        <dbReference type="Proteomes" id="UP000635606"/>
    </source>
</evidence>
<sequence length="248" mass="26223">MIRAVRSVSWIELKLFLREPVTVIFTLALPPLVLFVLAQVFGNTPDPSVYEGVGPITFYTPAYIALVVASLGLIGLPVHLASYRERGVLRRLRAARLPVRVLLASQLFVMLVGAVAGAVVLLAMARVRYDVTWPESWAGVGFALVLGVVAFGALGVLIGVAVRTARAAQGIGVLLWFLMMMVSGSGPPPEVLGGALRGIATALPLRHLVVAVQDPWLGRGVNWAETAVLLAIVAVAGGLAVPALRQRA</sequence>
<evidence type="ECO:0000256" key="6">
    <source>
        <dbReference type="RuleBase" id="RU361157"/>
    </source>
</evidence>
<keyword evidence="2 6" id="KW-0812">Transmembrane</keyword>
<keyword evidence="3 6" id="KW-1133">Transmembrane helix</keyword>
<feature type="domain" description="ABC transmembrane type-2" evidence="7">
    <location>
        <begin position="21"/>
        <end position="247"/>
    </location>
</feature>
<feature type="transmembrane region" description="Helical" evidence="6">
    <location>
        <begin position="167"/>
        <end position="186"/>
    </location>
</feature>
<feature type="transmembrane region" description="Helical" evidence="6">
    <location>
        <begin position="137"/>
        <end position="160"/>
    </location>
</feature>
<dbReference type="PANTHER" id="PTHR43027">
    <property type="entry name" value="DOXORUBICIN RESISTANCE ABC TRANSPORTER PERMEASE PROTEIN DRRC-RELATED"/>
    <property type="match status" value="1"/>
</dbReference>
<dbReference type="InterPro" id="IPR000412">
    <property type="entry name" value="ABC_2_transport"/>
</dbReference>
<keyword evidence="9" id="KW-1185">Reference proteome</keyword>